<evidence type="ECO:0000313" key="1">
    <source>
        <dbReference type="EMBL" id="CAE7843002.1"/>
    </source>
</evidence>
<dbReference type="EMBL" id="CAJNJA010050886">
    <property type="protein sequence ID" value="CAE7843002.1"/>
    <property type="molecule type" value="Genomic_DNA"/>
</dbReference>
<sequence length="109" mass="12453">MRPGALTRRWSNVRQVMSQKSRRSEAIAETSLNATDRRRELSWRSEMCCLTSYWYTSSFVSWLCRVLALVGFSSNAFLRTNRFDRAFADLSHCRLGAVAVGRKHGTSAT</sequence>
<dbReference type="AlphaFoldDB" id="A0A812ZW13"/>
<proteinExistence type="predicted"/>
<accession>A0A812ZW13</accession>
<evidence type="ECO:0000313" key="2">
    <source>
        <dbReference type="Proteomes" id="UP000601435"/>
    </source>
</evidence>
<reference evidence="1" key="1">
    <citation type="submission" date="2021-02" db="EMBL/GenBank/DDBJ databases">
        <authorList>
            <person name="Dougan E. K."/>
            <person name="Rhodes N."/>
            <person name="Thang M."/>
            <person name="Chan C."/>
        </authorList>
    </citation>
    <scope>NUCLEOTIDE SEQUENCE</scope>
</reference>
<organism evidence="1 2">
    <name type="scientific">Symbiodinium necroappetens</name>
    <dbReference type="NCBI Taxonomy" id="1628268"/>
    <lineage>
        <taxon>Eukaryota</taxon>
        <taxon>Sar</taxon>
        <taxon>Alveolata</taxon>
        <taxon>Dinophyceae</taxon>
        <taxon>Suessiales</taxon>
        <taxon>Symbiodiniaceae</taxon>
        <taxon>Symbiodinium</taxon>
    </lineage>
</organism>
<gene>
    <name evidence="1" type="ORF">SNEC2469_LOCUS25645</name>
</gene>
<keyword evidence="2" id="KW-1185">Reference proteome</keyword>
<comment type="caution">
    <text evidence="1">The sequence shown here is derived from an EMBL/GenBank/DDBJ whole genome shotgun (WGS) entry which is preliminary data.</text>
</comment>
<name>A0A812ZW13_9DINO</name>
<protein>
    <submittedName>
        <fullName evidence="1">Uncharacterized protein</fullName>
    </submittedName>
</protein>
<dbReference type="Proteomes" id="UP000601435">
    <property type="component" value="Unassembled WGS sequence"/>
</dbReference>